<evidence type="ECO:0000256" key="7">
    <source>
        <dbReference type="ARBA" id="ARBA00022532"/>
    </source>
</evidence>
<dbReference type="PIRSF" id="PIRSF001394">
    <property type="entry name" value="Fe_dep_fumar_hy"/>
    <property type="match status" value="1"/>
</dbReference>
<dbReference type="Proteomes" id="UP000595046">
    <property type="component" value="Chromosome"/>
</dbReference>
<evidence type="ECO:0000313" key="16">
    <source>
        <dbReference type="Proteomes" id="UP000595046"/>
    </source>
</evidence>
<evidence type="ECO:0000256" key="2">
    <source>
        <dbReference type="ARBA" id="ARBA00001966"/>
    </source>
</evidence>
<dbReference type="Gene3D" id="3.20.130.10">
    <property type="entry name" value="Fe-S hydro-lyase, tartrate dehydratase beta-type, catalytic domain"/>
    <property type="match status" value="1"/>
</dbReference>
<dbReference type="PANTHER" id="PTHR30389:SF0">
    <property type="entry name" value="FUMARATE HYDRATASE CLASS I, AEROBIC"/>
    <property type="match status" value="1"/>
</dbReference>
<dbReference type="NCBIfam" id="TIGR00722">
    <property type="entry name" value="ttdA_fumA_fumB"/>
    <property type="match status" value="1"/>
</dbReference>
<dbReference type="InterPro" id="IPR004646">
    <property type="entry name" value="Fe-S_hydro-lyase_TtdA-typ_cat"/>
</dbReference>
<dbReference type="GO" id="GO:0042803">
    <property type="term" value="F:protein homodimerization activity"/>
    <property type="evidence" value="ECO:0007669"/>
    <property type="project" value="UniProtKB-ARBA"/>
</dbReference>
<name>A0A7T1WTF5_9ACTN</name>
<keyword evidence="10 12" id="KW-0411">Iron-sulfur</keyword>
<evidence type="ECO:0000256" key="5">
    <source>
        <dbReference type="ARBA" id="ARBA00011738"/>
    </source>
</evidence>
<feature type="domain" description="Fe-S hydro-lyase tartrate dehydratase beta-type catalytic" evidence="14">
    <location>
        <begin position="336"/>
        <end position="547"/>
    </location>
</feature>
<comment type="function">
    <text evidence="12">Catalyzes the reversible hydration of fumarate to (S)-malate.</text>
</comment>
<dbReference type="InterPro" id="IPR011167">
    <property type="entry name" value="Fe_dep_fumarate_hydratase"/>
</dbReference>
<reference evidence="16" key="1">
    <citation type="submission" date="2020-02" db="EMBL/GenBank/DDBJ databases">
        <title>Streptomyces sp. ASO4wet.</title>
        <authorList>
            <person name="Risdian C."/>
            <person name="Landwehr W."/>
            <person name="Schupp P."/>
            <person name="Wink J."/>
        </authorList>
    </citation>
    <scope>NUCLEOTIDE SEQUENCE [LARGE SCALE GENOMIC DNA]</scope>
    <source>
        <strain evidence="16">ASO4wet</strain>
    </source>
</reference>
<dbReference type="FunFam" id="3.20.130.10:FF:000001">
    <property type="entry name" value="Fumarate hydratase class I"/>
    <property type="match status" value="1"/>
</dbReference>
<evidence type="ECO:0000256" key="3">
    <source>
        <dbReference type="ARBA" id="ARBA00004859"/>
    </source>
</evidence>
<comment type="cofactor">
    <cofactor evidence="2 12">
        <name>[4Fe-4S] cluster</name>
        <dbReference type="ChEBI" id="CHEBI:49883"/>
    </cofactor>
</comment>
<evidence type="ECO:0000256" key="8">
    <source>
        <dbReference type="ARBA" id="ARBA00022723"/>
    </source>
</evidence>
<keyword evidence="8 12" id="KW-0479">Metal-binding</keyword>
<proteinExistence type="inferred from homology"/>
<dbReference type="AlphaFoldDB" id="A0A7T1WTF5"/>
<dbReference type="GO" id="GO:0046872">
    <property type="term" value="F:metal ion binding"/>
    <property type="evidence" value="ECO:0007669"/>
    <property type="project" value="UniProtKB-UniRule"/>
</dbReference>
<comment type="subunit">
    <text evidence="5 12">Homodimer.</text>
</comment>
<keyword evidence="7" id="KW-0816">Tricarboxylic acid cycle</keyword>
<dbReference type="Pfam" id="PF05681">
    <property type="entry name" value="Fumerase"/>
    <property type="match status" value="1"/>
</dbReference>
<evidence type="ECO:0000256" key="6">
    <source>
        <dbReference type="ARBA" id="ARBA00022485"/>
    </source>
</evidence>
<comment type="catalytic activity">
    <reaction evidence="1 12">
        <text>(S)-malate = fumarate + H2O</text>
        <dbReference type="Rhea" id="RHEA:12460"/>
        <dbReference type="ChEBI" id="CHEBI:15377"/>
        <dbReference type="ChEBI" id="CHEBI:15589"/>
        <dbReference type="ChEBI" id="CHEBI:29806"/>
        <dbReference type="EC" id="4.2.1.2"/>
    </reaction>
</comment>
<sequence length="565" mass="61008">MAASPSRPDFTYTDLLPLGEDTTPYRLVTAEGVRTFEADGRTFLQVEPEALGKLAAEAMHDISHYLRPGHLAQLRRILDDPEASANDRFVALDLLKNANIAAAGVLPMCQDTGTAIVMGKRGQQVLTGGGDEEALSRGIYDAYTKLNLRYSQMAPLNMWDEKNTGTNLPAQIELYATDGDAYKFLFMAKGGGSANKSFLFQETKAVLNEASMMKFLEEKIRSLGTAACPPYHLAIVVGGTSAEYALKTAKYASAHYLDELPAEGSAAGHGFRDKELEQQVFELTQQIGIGAQFGGKYFCHDVRVVRLPRHGASCPVAIAVSCSADRQAKAKITAEGVFLEQLETDPARFLPETTDEQLTEGAGAANDDAVRIDLGRPMPEILAELSRHPVKTRLSLTGTLVVARDIAHAKIKERLDAGEEMPQYLKDHPVYYAGPAKTPEGYPSGSFGPTTAGRMDAYVAQFQAAGGSKVMLAKGNRSPQVTAACAEHGGFYLGSIGGPAARLAQDCIKKVEVLEYEELGMEAVWRIEVEDFPAFIVVDDKGNDFFTDPGPSQPFVTSIPVRAGS</sequence>
<dbReference type="GO" id="GO:0006099">
    <property type="term" value="P:tricarboxylic acid cycle"/>
    <property type="evidence" value="ECO:0007669"/>
    <property type="project" value="UniProtKB-KW"/>
</dbReference>
<dbReference type="GO" id="GO:0004333">
    <property type="term" value="F:fumarate hydratase activity"/>
    <property type="evidence" value="ECO:0007669"/>
    <property type="project" value="UniProtKB-UniRule"/>
</dbReference>
<keyword evidence="6 12" id="KW-0004">4Fe-4S</keyword>
<dbReference type="InterPro" id="IPR036660">
    <property type="entry name" value="Fe-S_hydroAse_TtdB_cat_sf"/>
</dbReference>
<dbReference type="InterPro" id="IPR051208">
    <property type="entry name" value="Class-I_Fumarase/Tartrate_DH"/>
</dbReference>
<protein>
    <recommendedName>
        <fullName evidence="12">Fumarate hydratase class I</fullName>
        <ecNumber evidence="12">4.2.1.2</ecNumber>
    </recommendedName>
</protein>
<organism evidence="15 16">
    <name type="scientific">Streptomyces bathyalis</name>
    <dbReference type="NCBI Taxonomy" id="2710756"/>
    <lineage>
        <taxon>Bacteria</taxon>
        <taxon>Bacillati</taxon>
        <taxon>Actinomycetota</taxon>
        <taxon>Actinomycetes</taxon>
        <taxon>Kitasatosporales</taxon>
        <taxon>Streptomycetaceae</taxon>
        <taxon>Streptomyces</taxon>
    </lineage>
</organism>
<comment type="pathway">
    <text evidence="3">Carbohydrate metabolism; tricarboxylic acid cycle; (S)-malate from fumarate: step 1/1.</text>
</comment>
<keyword evidence="9 12" id="KW-0408">Iron</keyword>
<evidence type="ECO:0000256" key="10">
    <source>
        <dbReference type="ARBA" id="ARBA00023014"/>
    </source>
</evidence>
<dbReference type="InterPro" id="IPR020557">
    <property type="entry name" value="Fumarate_lyase_CS"/>
</dbReference>
<dbReference type="PANTHER" id="PTHR30389">
    <property type="entry name" value="FUMARATE HYDRATASE-RELATED"/>
    <property type="match status" value="1"/>
</dbReference>
<evidence type="ECO:0000259" key="14">
    <source>
        <dbReference type="Pfam" id="PF05683"/>
    </source>
</evidence>
<dbReference type="SUPFAM" id="SSF117457">
    <property type="entry name" value="FumA C-terminal domain-like"/>
    <property type="match status" value="1"/>
</dbReference>
<dbReference type="GO" id="GO:0051539">
    <property type="term" value="F:4 iron, 4 sulfur cluster binding"/>
    <property type="evidence" value="ECO:0007669"/>
    <property type="project" value="UniProtKB-UniRule"/>
</dbReference>
<feature type="domain" description="Fe-S hydro-lyase tartrate dehydratase alpha-type catalytic" evidence="13">
    <location>
        <begin position="54"/>
        <end position="330"/>
    </location>
</feature>
<dbReference type="EC" id="4.2.1.2" evidence="12"/>
<evidence type="ECO:0000313" key="15">
    <source>
        <dbReference type="EMBL" id="QPP06775.1"/>
    </source>
</evidence>
<evidence type="ECO:0000256" key="9">
    <source>
        <dbReference type="ARBA" id="ARBA00023004"/>
    </source>
</evidence>
<accession>A0A7T1WTF5</accession>
<keyword evidence="16" id="KW-1185">Reference proteome</keyword>
<evidence type="ECO:0000259" key="13">
    <source>
        <dbReference type="Pfam" id="PF05681"/>
    </source>
</evidence>
<dbReference type="EMBL" id="CP048882">
    <property type="protein sequence ID" value="QPP06775.1"/>
    <property type="molecule type" value="Genomic_DNA"/>
</dbReference>
<comment type="similarity">
    <text evidence="4 12">Belongs to the class-I fumarase family.</text>
</comment>
<gene>
    <name evidence="15" type="ORF">G4Z16_10640</name>
</gene>
<dbReference type="InterPro" id="IPR004647">
    <property type="entry name" value="Fe-S_hydro-lyase_TtdB-typ_cat"/>
</dbReference>
<evidence type="ECO:0000256" key="12">
    <source>
        <dbReference type="PIRNR" id="PIRNR001394"/>
    </source>
</evidence>
<dbReference type="RefSeq" id="WP_197350592.1">
    <property type="nucleotide sequence ID" value="NZ_CP048882.1"/>
</dbReference>
<dbReference type="PROSITE" id="PS00163">
    <property type="entry name" value="FUMARATE_LYASES"/>
    <property type="match status" value="1"/>
</dbReference>
<keyword evidence="11 12" id="KW-0456">Lyase</keyword>
<evidence type="ECO:0000256" key="4">
    <source>
        <dbReference type="ARBA" id="ARBA00008876"/>
    </source>
</evidence>
<evidence type="ECO:0000256" key="1">
    <source>
        <dbReference type="ARBA" id="ARBA00000929"/>
    </source>
</evidence>
<dbReference type="NCBIfam" id="TIGR00723">
    <property type="entry name" value="ttdB_fumA_fumB"/>
    <property type="match status" value="1"/>
</dbReference>
<evidence type="ECO:0000256" key="11">
    <source>
        <dbReference type="ARBA" id="ARBA00023239"/>
    </source>
</evidence>
<dbReference type="Pfam" id="PF05683">
    <property type="entry name" value="Fumerase_C"/>
    <property type="match status" value="1"/>
</dbReference>
<dbReference type="KEGG" id="sbat:G4Z16_10640"/>